<dbReference type="SMART" id="SM01160">
    <property type="entry name" value="DUF1751"/>
    <property type="match status" value="1"/>
</dbReference>
<dbReference type="InterPro" id="IPR013861">
    <property type="entry name" value="TMEM115/Pdh1/Rbl19"/>
</dbReference>
<dbReference type="InterPro" id="IPR035952">
    <property type="entry name" value="Rhomboid-like_sf"/>
</dbReference>
<comment type="subcellular location">
    <subcellularLocation>
        <location evidence="2">Membrane</location>
        <topology evidence="2">Multi-pass membrane protein</topology>
    </subcellularLocation>
</comment>
<evidence type="ECO:0000256" key="6">
    <source>
        <dbReference type="ARBA" id="ARBA00022989"/>
    </source>
</evidence>
<dbReference type="FunFam" id="3.30.710.10:FF:000136">
    <property type="entry name" value="BTB-POZ and math domain 1"/>
    <property type="match status" value="1"/>
</dbReference>
<dbReference type="Proteomes" id="UP000251960">
    <property type="component" value="Chromosome 2"/>
</dbReference>
<dbReference type="InterPro" id="IPR011333">
    <property type="entry name" value="SKP1/BTB/POZ_sf"/>
</dbReference>
<dbReference type="CDD" id="cd00121">
    <property type="entry name" value="MATH"/>
    <property type="match status" value="1"/>
</dbReference>
<dbReference type="Pfam" id="PF08551">
    <property type="entry name" value="DUF1751"/>
    <property type="match status" value="1"/>
</dbReference>
<feature type="compositionally biased region" description="Low complexity" evidence="8">
    <location>
        <begin position="8"/>
        <end position="47"/>
    </location>
</feature>
<comment type="similarity">
    <text evidence="4">Belongs to the Tdpoz family.</text>
</comment>
<evidence type="ECO:0000313" key="13">
    <source>
        <dbReference type="Proteomes" id="UP000251960"/>
    </source>
</evidence>
<reference evidence="12 13" key="1">
    <citation type="journal article" date="2018" name="Nat. Genet.">
        <title>Extensive intraspecific gene order and gene structural variations between Mo17 and other maize genomes.</title>
        <authorList>
            <person name="Sun S."/>
            <person name="Zhou Y."/>
            <person name="Chen J."/>
            <person name="Shi J."/>
            <person name="Zhao H."/>
            <person name="Zhao H."/>
            <person name="Song W."/>
            <person name="Zhang M."/>
            <person name="Cui Y."/>
            <person name="Dong X."/>
            <person name="Liu H."/>
            <person name="Ma X."/>
            <person name="Jiao Y."/>
            <person name="Wang B."/>
            <person name="Wei X."/>
            <person name="Stein J.C."/>
            <person name="Glaubitz J.C."/>
            <person name="Lu F."/>
            <person name="Yu G."/>
            <person name="Liang C."/>
            <person name="Fengler K."/>
            <person name="Li B."/>
            <person name="Rafalski A."/>
            <person name="Schnable P.S."/>
            <person name="Ware D.H."/>
            <person name="Buckler E.S."/>
            <person name="Lai J."/>
        </authorList>
    </citation>
    <scope>NUCLEOTIDE SEQUENCE [LARGE SCALE GENOMIC DNA]</scope>
    <source>
        <strain evidence="13">cv. Missouri 17</strain>
        <tissue evidence="12">Seedling</tissue>
    </source>
</reference>
<comment type="caution">
    <text evidence="12">The sequence shown here is derived from an EMBL/GenBank/DDBJ whole genome shotgun (WGS) entry which is preliminary data.</text>
</comment>
<dbReference type="SMART" id="SM00061">
    <property type="entry name" value="MATH"/>
    <property type="match status" value="1"/>
</dbReference>
<dbReference type="Pfam" id="PF24570">
    <property type="entry name" value="BACK_BPM_SPOP"/>
    <property type="match status" value="1"/>
</dbReference>
<dbReference type="SMART" id="SM00225">
    <property type="entry name" value="BTB"/>
    <property type="match status" value="1"/>
</dbReference>
<feature type="transmembrane region" description="Helical" evidence="9">
    <location>
        <begin position="489"/>
        <end position="510"/>
    </location>
</feature>
<dbReference type="InterPro" id="IPR056423">
    <property type="entry name" value="BACK_BPM_SPOP"/>
</dbReference>
<accession>A0A3L6FVH2</accession>
<proteinExistence type="inferred from homology"/>
<dbReference type="SUPFAM" id="SSF54695">
    <property type="entry name" value="POZ domain"/>
    <property type="match status" value="1"/>
</dbReference>
<dbReference type="InterPro" id="IPR008974">
    <property type="entry name" value="TRAF-like"/>
</dbReference>
<dbReference type="InterPro" id="IPR002083">
    <property type="entry name" value="MATH/TRAF_dom"/>
</dbReference>
<dbReference type="FunFam" id="1.20.1540.10:FF:000004">
    <property type="entry name" value="Transmembrane protein 115"/>
    <property type="match status" value="1"/>
</dbReference>
<organism evidence="12 13">
    <name type="scientific">Zea mays</name>
    <name type="common">Maize</name>
    <dbReference type="NCBI Taxonomy" id="4577"/>
    <lineage>
        <taxon>Eukaryota</taxon>
        <taxon>Viridiplantae</taxon>
        <taxon>Streptophyta</taxon>
        <taxon>Embryophyta</taxon>
        <taxon>Tracheophyta</taxon>
        <taxon>Spermatophyta</taxon>
        <taxon>Magnoliopsida</taxon>
        <taxon>Liliopsida</taxon>
        <taxon>Poales</taxon>
        <taxon>Poaceae</taxon>
        <taxon>PACMAD clade</taxon>
        <taxon>Panicoideae</taxon>
        <taxon>Andropogonodae</taxon>
        <taxon>Andropogoneae</taxon>
        <taxon>Tripsacinae</taxon>
        <taxon>Zea</taxon>
    </lineage>
</organism>
<evidence type="ECO:0000313" key="12">
    <source>
        <dbReference type="EMBL" id="PWZ38859.1"/>
    </source>
</evidence>
<evidence type="ECO:0000259" key="11">
    <source>
        <dbReference type="PROSITE" id="PS50144"/>
    </source>
</evidence>
<dbReference type="GO" id="GO:0006890">
    <property type="term" value="P:retrograde vesicle-mediated transport, Golgi to endoplasmic reticulum"/>
    <property type="evidence" value="ECO:0007669"/>
    <property type="project" value="InterPro"/>
</dbReference>
<evidence type="ECO:0000256" key="1">
    <source>
        <dbReference type="ARBA" id="ARBA00002668"/>
    </source>
</evidence>
<evidence type="ECO:0000256" key="5">
    <source>
        <dbReference type="ARBA" id="ARBA00022692"/>
    </source>
</evidence>
<feature type="region of interest" description="Disordered" evidence="8">
    <location>
        <begin position="1"/>
        <end position="48"/>
    </location>
</feature>
<evidence type="ECO:0000259" key="10">
    <source>
        <dbReference type="PROSITE" id="PS50097"/>
    </source>
</evidence>
<gene>
    <name evidence="12" type="primary">BPM1_8</name>
    <name evidence="12" type="ORF">Zm00014a_004870</name>
</gene>
<dbReference type="Pfam" id="PF22486">
    <property type="entry name" value="MATH_2"/>
    <property type="match status" value="1"/>
</dbReference>
<dbReference type="PANTHER" id="PTHR13377:SF12">
    <property type="entry name" value="OS07G0655400 PROTEIN"/>
    <property type="match status" value="1"/>
</dbReference>
<evidence type="ECO:0000256" key="2">
    <source>
        <dbReference type="ARBA" id="ARBA00004141"/>
    </source>
</evidence>
<protein>
    <submittedName>
        <fullName evidence="12">BTB/POZ and MATH domain-containing protein 1</fullName>
    </submittedName>
</protein>
<feature type="transmembrane region" description="Helical" evidence="9">
    <location>
        <begin position="459"/>
        <end position="477"/>
    </location>
</feature>
<dbReference type="Gene3D" id="1.20.1540.10">
    <property type="entry name" value="Rhomboid-like"/>
    <property type="match status" value="1"/>
</dbReference>
<keyword evidence="5 9" id="KW-0812">Transmembrane</keyword>
<dbReference type="AlphaFoldDB" id="A0A3L6FVH2"/>
<dbReference type="SUPFAM" id="SSF49599">
    <property type="entry name" value="TRAF domain-like"/>
    <property type="match status" value="1"/>
</dbReference>
<dbReference type="CDD" id="cd18280">
    <property type="entry name" value="BTB_POZ_BPM_plant"/>
    <property type="match status" value="1"/>
</dbReference>
<feature type="transmembrane region" description="Helical" evidence="9">
    <location>
        <begin position="556"/>
        <end position="573"/>
    </location>
</feature>
<dbReference type="ExpressionAtlas" id="A0A3L6FVH2">
    <property type="expression patterns" value="baseline and differential"/>
</dbReference>
<dbReference type="PROSITE" id="PS50144">
    <property type="entry name" value="MATH"/>
    <property type="match status" value="1"/>
</dbReference>
<dbReference type="Pfam" id="PF00651">
    <property type="entry name" value="BTB"/>
    <property type="match status" value="1"/>
</dbReference>
<evidence type="ECO:0000256" key="4">
    <source>
        <dbReference type="ARBA" id="ARBA00010846"/>
    </source>
</evidence>
<dbReference type="Gene3D" id="1.25.40.420">
    <property type="match status" value="1"/>
</dbReference>
<keyword evidence="7 9" id="KW-0472">Membrane</keyword>
<dbReference type="PROSITE" id="PS50097">
    <property type="entry name" value="BTB"/>
    <property type="match status" value="1"/>
</dbReference>
<feature type="domain" description="BTB" evidence="10">
    <location>
        <begin position="223"/>
        <end position="290"/>
    </location>
</feature>
<feature type="domain" description="MATH" evidence="11">
    <location>
        <begin position="53"/>
        <end position="187"/>
    </location>
</feature>
<keyword evidence="6 9" id="KW-1133">Transmembrane helix</keyword>
<dbReference type="Gene3D" id="3.30.710.10">
    <property type="entry name" value="Potassium Channel Kv1.1, Chain A"/>
    <property type="match status" value="1"/>
</dbReference>
<comment type="pathway">
    <text evidence="3">Protein modification; protein ubiquitination.</text>
</comment>
<dbReference type="PANTHER" id="PTHR13377">
    <property type="entry name" value="PLACENTAL PROTEIN 6"/>
    <property type="match status" value="1"/>
</dbReference>
<sequence length="698" mass="77020">MGAGRVCRGGPFSASPAAGAAAGRPFPPLTASSSSPSSAPSETASTSVTKTVNGSHHFKIAGYSLSKGIGVGKFIASESFNVGGFDWAIYFYPDGKSGEDGAAYVSLFIALASEGTDVRALFELTLVDQSGKGQDKVHTHFGRSLESGPYTLKYRGSMWGYKRFFKRVALETSDYLKDDCLLVNCTVGVVQSHTEGPKIYTIPVPRSNMALHIGQLLTSGKRTDIAFEVDGEMFPAHKVILSARSPVFRAQLFGPMKDKDMKCIKIEDMEAPVFKALLHFMYWDELPDLEELTGVNTTWVSTLMAQHLLAAADRYALERLKLLCELKLCEDVAINTVANTLALAEQHHCYQLKTVCLKFVALPENLKAVMQTDGFDYLQQSCPSLLTELLEYVAKIGEHSSGGFFRGYTKLCKGLAVILLIVHLVVQLFPSAVTYLALIPGRTIPFAWNLITAGYVEQTIPGMVVSIIGLLLFGKLLEPLWGSKELSKFIFIVNLSTSACVFMTAIVLYYITQQEIYLYTPFSGFYGVLSGLLVGIKQLLPDQELNLFVLKIKAKWIPSLVALISILGSIFIYDFMSYLPVLLFGMYMSWIYLRYFQKRLETSLKGDPSEEFSFSSFFPEFVRPFLDPIASVFHRLLCGRSDARGETLDTSPLPGSDSFEANRRRERGQRALEQRLAEKLAAVRSSEGGTSLDAADKV</sequence>
<name>A0A3L6FVH2_MAIZE</name>
<dbReference type="SUPFAM" id="SSF144091">
    <property type="entry name" value="Rhomboid-like"/>
    <property type="match status" value="1"/>
</dbReference>
<feature type="region of interest" description="Disordered" evidence="8">
    <location>
        <begin position="647"/>
        <end position="667"/>
    </location>
</feature>
<evidence type="ECO:0000256" key="8">
    <source>
        <dbReference type="SAM" id="MobiDB-lite"/>
    </source>
</evidence>
<dbReference type="Gene3D" id="2.60.210.10">
    <property type="entry name" value="Apoptosis, Tumor Necrosis Factor Receptor Associated Protein 2, Chain A"/>
    <property type="match status" value="1"/>
</dbReference>
<feature type="transmembrane region" description="Helical" evidence="9">
    <location>
        <begin position="415"/>
        <end position="439"/>
    </location>
</feature>
<evidence type="ECO:0000256" key="3">
    <source>
        <dbReference type="ARBA" id="ARBA00004906"/>
    </source>
</evidence>
<feature type="transmembrane region" description="Helical" evidence="9">
    <location>
        <begin position="516"/>
        <end position="536"/>
    </location>
</feature>
<comment type="function">
    <text evidence="1">May act as a substrate-specific adapter of an E3 ubiquitin-protein ligase complex (CUL3-RBX1-BTB) which mediates the ubiquitination and subsequent proteasomal degradation of target proteins.</text>
</comment>
<dbReference type="InterPro" id="IPR000210">
    <property type="entry name" value="BTB/POZ_dom"/>
</dbReference>
<evidence type="ECO:0000256" key="7">
    <source>
        <dbReference type="ARBA" id="ARBA00023136"/>
    </source>
</evidence>
<dbReference type="GO" id="GO:0071472">
    <property type="term" value="P:cellular response to salt stress"/>
    <property type="evidence" value="ECO:0007669"/>
    <property type="project" value="UniProtKB-ARBA"/>
</dbReference>
<dbReference type="GO" id="GO:0016020">
    <property type="term" value="C:membrane"/>
    <property type="evidence" value="ECO:0007669"/>
    <property type="project" value="UniProtKB-SubCell"/>
</dbReference>
<dbReference type="EMBL" id="NCVQ01000003">
    <property type="protein sequence ID" value="PWZ38859.1"/>
    <property type="molecule type" value="Genomic_DNA"/>
</dbReference>
<dbReference type="CDD" id="cd14736">
    <property type="entry name" value="BACK_AtBPM-like"/>
    <property type="match status" value="1"/>
</dbReference>
<dbReference type="InterPro" id="IPR034090">
    <property type="entry name" value="BPM_C"/>
</dbReference>
<evidence type="ECO:0000256" key="9">
    <source>
        <dbReference type="SAM" id="Phobius"/>
    </source>
</evidence>